<evidence type="ECO:0000313" key="1">
    <source>
        <dbReference type="EMBL" id="TCS59844.1"/>
    </source>
</evidence>
<accession>A0A4R3J3Y1</accession>
<evidence type="ECO:0000313" key="2">
    <source>
        <dbReference type="Proteomes" id="UP000295304"/>
    </source>
</evidence>
<dbReference type="Proteomes" id="UP000295304">
    <property type="component" value="Unassembled WGS sequence"/>
</dbReference>
<proteinExistence type="predicted"/>
<dbReference type="EMBL" id="SLZW01000016">
    <property type="protein sequence ID" value="TCS59844.1"/>
    <property type="molecule type" value="Genomic_DNA"/>
</dbReference>
<sequence>MVKLLGDGIIIDVECIKLPAPIPDKSHVYECYGRVFVINNTLDPRNIWCFNRRGRKLWEIEPSLSDRPYLSLVLDAAGRLSARDLEDDVYIVDINNGYIELPYGKRAISPENSNAMIRQRRKDRLNTEWGWYAIGAVVLSIAKLWTKKIKTENPYAPTRGVAESIPAARESRLSDYEIFRDHVFEKCALTQEGASELNARTQKRFSGHIEDTIDHPAQEKALSGGRRTYRGGDMNVVVIKNPGTMDGAAAFQPLDGRAYFEGLR</sequence>
<keyword evidence="2" id="KW-1185">Reference proteome</keyword>
<comment type="caution">
    <text evidence="1">The sequence shown here is derived from an EMBL/GenBank/DDBJ whole genome shotgun (WGS) entry which is preliminary data.</text>
</comment>
<name>A0A4R3J3Y1_9PROT</name>
<dbReference type="InterPro" id="IPR058263">
    <property type="entry name" value="DUF7957"/>
</dbReference>
<dbReference type="Pfam" id="PF25857">
    <property type="entry name" value="DUF7957"/>
    <property type="match status" value="1"/>
</dbReference>
<protein>
    <submittedName>
        <fullName evidence="1">Uncharacterized protein</fullName>
    </submittedName>
</protein>
<reference evidence="1 2" key="1">
    <citation type="submission" date="2019-03" db="EMBL/GenBank/DDBJ databases">
        <title>Genomic Encyclopedia of Type Strains, Phase IV (KMG-IV): sequencing the most valuable type-strain genomes for metagenomic binning, comparative biology and taxonomic classification.</title>
        <authorList>
            <person name="Goeker M."/>
        </authorList>
    </citation>
    <scope>NUCLEOTIDE SEQUENCE [LARGE SCALE GENOMIC DNA]</scope>
    <source>
        <strain evidence="1 2">DSM 101688</strain>
    </source>
</reference>
<gene>
    <name evidence="1" type="ORF">EDD55_1166</name>
</gene>
<dbReference type="AlphaFoldDB" id="A0A4R3J3Y1"/>
<organism evidence="1 2">
    <name type="scientific">Varunaivibrio sulfuroxidans</name>
    <dbReference type="NCBI Taxonomy" id="1773489"/>
    <lineage>
        <taxon>Bacteria</taxon>
        <taxon>Pseudomonadati</taxon>
        <taxon>Pseudomonadota</taxon>
        <taxon>Alphaproteobacteria</taxon>
        <taxon>Rhodospirillales</taxon>
        <taxon>Magnetovibrionaceae</taxon>
        <taxon>Varunaivibrio</taxon>
    </lineage>
</organism>